<reference evidence="2 3" key="1">
    <citation type="submission" date="2024-01" db="EMBL/GenBank/DDBJ databases">
        <title>Genomic insights into the taxonomy and metabolism of the cyanobacterium Pannus brasiliensis CCIBt3594.</title>
        <authorList>
            <person name="Machado M."/>
            <person name="Botero N.B."/>
            <person name="Andreote A.P.D."/>
            <person name="Feitosa A.M.T."/>
            <person name="Popin R."/>
            <person name="Sivonen K."/>
            <person name="Fiore M.F."/>
        </authorList>
    </citation>
    <scope>NUCLEOTIDE SEQUENCE [LARGE SCALE GENOMIC DNA]</scope>
    <source>
        <strain evidence="2 3">CCIBt3594</strain>
    </source>
</reference>
<dbReference type="InterPro" id="IPR018588">
    <property type="entry name" value="Dihaem_cytochrome-c"/>
</dbReference>
<keyword evidence="1" id="KW-1133">Transmembrane helix</keyword>
<proteinExistence type="predicted"/>
<accession>A0AAW9R0B5</accession>
<dbReference type="Pfam" id="PF09626">
    <property type="entry name" value="DHC"/>
    <property type="match status" value="1"/>
</dbReference>
<name>A0AAW9R0B5_9CHRO</name>
<evidence type="ECO:0000313" key="3">
    <source>
        <dbReference type="Proteomes" id="UP001328733"/>
    </source>
</evidence>
<dbReference type="EMBL" id="JBAFSM010000055">
    <property type="protein sequence ID" value="MEG3439658.1"/>
    <property type="molecule type" value="Genomic_DNA"/>
</dbReference>
<protein>
    <submittedName>
        <fullName evidence="2">Uncharacterized protein</fullName>
    </submittedName>
</protein>
<keyword evidence="1" id="KW-0812">Transmembrane</keyword>
<gene>
    <name evidence="2" type="ORF">V0288_21200</name>
</gene>
<keyword evidence="1" id="KW-0472">Membrane</keyword>
<evidence type="ECO:0000256" key="1">
    <source>
        <dbReference type="SAM" id="Phobius"/>
    </source>
</evidence>
<evidence type="ECO:0000313" key="2">
    <source>
        <dbReference type="EMBL" id="MEG3439658.1"/>
    </source>
</evidence>
<keyword evidence="3" id="KW-1185">Reference proteome</keyword>
<dbReference type="AlphaFoldDB" id="A0AAW9R0B5"/>
<comment type="caution">
    <text evidence="2">The sequence shown here is derived from an EMBL/GenBank/DDBJ whole genome shotgun (WGS) entry which is preliminary data.</text>
</comment>
<feature type="transmembrane region" description="Helical" evidence="1">
    <location>
        <begin position="28"/>
        <end position="47"/>
    </location>
</feature>
<sequence length="187" mass="21295">MVAGYLWRFPGTINERDMAFFRSVRSRVFSVIFLASILGGILISWAFTPPVEAQSSPVEPLPSRYQIGLQTYLENCSTCHIPIPASVLPTQTWKHLLEKPNSHYGIRLPNMIGINQRLMWDYLAYSSRPVSKDAPVPLFIEQSPWFKALHPRVSLPSPVTHLTCVTCHPNAARYDYRTLTPEWENAP</sequence>
<organism evidence="2 3">
    <name type="scientific">Pannus brasiliensis CCIBt3594</name>
    <dbReference type="NCBI Taxonomy" id="1427578"/>
    <lineage>
        <taxon>Bacteria</taxon>
        <taxon>Bacillati</taxon>
        <taxon>Cyanobacteriota</taxon>
        <taxon>Cyanophyceae</taxon>
        <taxon>Oscillatoriophycideae</taxon>
        <taxon>Chroococcales</taxon>
        <taxon>Microcystaceae</taxon>
        <taxon>Pannus</taxon>
    </lineage>
</organism>
<dbReference type="Proteomes" id="UP001328733">
    <property type="component" value="Unassembled WGS sequence"/>
</dbReference>